<dbReference type="Proteomes" id="UP000655225">
    <property type="component" value="Unassembled WGS sequence"/>
</dbReference>
<reference evidence="1 2" key="1">
    <citation type="submission" date="2020-04" db="EMBL/GenBank/DDBJ databases">
        <title>Plant Genome Project.</title>
        <authorList>
            <person name="Zhang R.-G."/>
        </authorList>
    </citation>
    <scope>NUCLEOTIDE SEQUENCE [LARGE SCALE GENOMIC DNA]</scope>
    <source>
        <strain evidence="1">YNK0</strain>
        <tissue evidence="1">Leaf</tissue>
    </source>
</reference>
<dbReference type="OrthoDB" id="1689049at2759"/>
<dbReference type="PANTHER" id="PTHR47718">
    <property type="entry name" value="OS01G0519700 PROTEIN"/>
    <property type="match status" value="1"/>
</dbReference>
<evidence type="ECO:0008006" key="3">
    <source>
        <dbReference type="Google" id="ProtNLM"/>
    </source>
</evidence>
<sequence length="110" mass="12340">MTVRRRDCGSWYIAKLEKSHNHELVTPAMRHFLRSHRQEYDPKKILMNTIGSPGTGTSSTMNVLTEECGSFSKMGFAAQDQSNYIGKGRLSTFGIDAQSILGFFKDYAGK</sequence>
<gene>
    <name evidence="1" type="ORF">HHK36_033229</name>
</gene>
<dbReference type="AlphaFoldDB" id="A0A834Y6Y7"/>
<accession>A0A834Y6Y7</accession>
<evidence type="ECO:0000313" key="1">
    <source>
        <dbReference type="EMBL" id="KAF8364796.1"/>
    </source>
</evidence>
<protein>
    <recommendedName>
        <fullName evidence="3">Protein FAR1-RELATED SEQUENCE</fullName>
    </recommendedName>
</protein>
<name>A0A834Y6Y7_TETSI</name>
<comment type="caution">
    <text evidence="1">The sequence shown here is derived from an EMBL/GenBank/DDBJ whole genome shotgun (WGS) entry which is preliminary data.</text>
</comment>
<organism evidence="1 2">
    <name type="scientific">Tetracentron sinense</name>
    <name type="common">Spur-leaf</name>
    <dbReference type="NCBI Taxonomy" id="13715"/>
    <lineage>
        <taxon>Eukaryota</taxon>
        <taxon>Viridiplantae</taxon>
        <taxon>Streptophyta</taxon>
        <taxon>Embryophyta</taxon>
        <taxon>Tracheophyta</taxon>
        <taxon>Spermatophyta</taxon>
        <taxon>Magnoliopsida</taxon>
        <taxon>Trochodendrales</taxon>
        <taxon>Trochodendraceae</taxon>
        <taxon>Tetracentron</taxon>
    </lineage>
</organism>
<evidence type="ECO:0000313" key="2">
    <source>
        <dbReference type="Proteomes" id="UP000655225"/>
    </source>
</evidence>
<proteinExistence type="predicted"/>
<dbReference type="EMBL" id="JABCRI010001251">
    <property type="protein sequence ID" value="KAF8364796.1"/>
    <property type="molecule type" value="Genomic_DNA"/>
</dbReference>
<keyword evidence="2" id="KW-1185">Reference proteome</keyword>